<organism evidence="1 2">
    <name type="scientific">Moellerella wisconsensis ATCC 35017</name>
    <dbReference type="NCBI Taxonomy" id="1354267"/>
    <lineage>
        <taxon>Bacteria</taxon>
        <taxon>Pseudomonadati</taxon>
        <taxon>Pseudomonadota</taxon>
        <taxon>Gammaproteobacteria</taxon>
        <taxon>Enterobacterales</taxon>
        <taxon>Morganellaceae</taxon>
        <taxon>Moellerella</taxon>
    </lineage>
</organism>
<sequence length="66" mass="7684">MAYEHLYFIKSDDDAATTDVIDAPAIAKDDAFNALLLYLLESLLERLYKLDKLELLLRLYVFELDE</sequence>
<name>A0A0N0I9M2_9GAMM</name>
<accession>A0A0N0I9M2</accession>
<proteinExistence type="predicted"/>
<keyword evidence="2" id="KW-1185">Reference proteome</keyword>
<reference evidence="1 2" key="1">
    <citation type="submission" date="2015-07" db="EMBL/GenBank/DDBJ databases">
        <title>ATOL: Assembling a taxonomically balanced genome-scale reconstruction of the evolutionary history of the Enterobacteriaceae.</title>
        <authorList>
            <person name="Plunkett G.III."/>
            <person name="Neeno-Eckwall E.C."/>
            <person name="Glasner J.D."/>
            <person name="Perna N.T."/>
        </authorList>
    </citation>
    <scope>NUCLEOTIDE SEQUENCE [LARGE SCALE GENOMIC DNA]</scope>
    <source>
        <strain evidence="1 2">ATCC 35017</strain>
    </source>
</reference>
<gene>
    <name evidence="1" type="ORF">M992_2305</name>
</gene>
<evidence type="ECO:0000313" key="2">
    <source>
        <dbReference type="Proteomes" id="UP000053226"/>
    </source>
</evidence>
<evidence type="ECO:0000313" key="1">
    <source>
        <dbReference type="EMBL" id="KPD02303.1"/>
    </source>
</evidence>
<protein>
    <submittedName>
        <fullName evidence="1">Uncharacterized protein</fullName>
    </submittedName>
</protein>
<dbReference type="Proteomes" id="UP000053226">
    <property type="component" value="Unassembled WGS sequence"/>
</dbReference>
<comment type="caution">
    <text evidence="1">The sequence shown here is derived from an EMBL/GenBank/DDBJ whole genome shotgun (WGS) entry which is preliminary data.</text>
</comment>
<dbReference type="EMBL" id="LGAA01000022">
    <property type="protein sequence ID" value="KPD02303.1"/>
    <property type="molecule type" value="Genomic_DNA"/>
</dbReference>
<dbReference type="AlphaFoldDB" id="A0A0N0I9M2"/>